<sequence length="102" mass="10892">MVIFSLATSHSSGTYTGATQRTTDYIQVTFLPAGLVLEKTKAPALQRPTTSLHAWMSMRYTVKGRRVGISRAAEPPEDIVSMIEGEQPLTAVTAAAAEPLGS</sequence>
<keyword evidence="2" id="KW-1185">Reference proteome</keyword>
<dbReference type="AlphaFoldDB" id="A0A4Z2GC37"/>
<dbReference type="EMBL" id="SRLO01000609">
    <property type="protein sequence ID" value="TNN50675.1"/>
    <property type="molecule type" value="Genomic_DNA"/>
</dbReference>
<gene>
    <name evidence="1" type="ORF">EYF80_039125</name>
</gene>
<dbReference type="Proteomes" id="UP000314294">
    <property type="component" value="Unassembled WGS sequence"/>
</dbReference>
<name>A0A4Z2GC37_9TELE</name>
<evidence type="ECO:0000313" key="1">
    <source>
        <dbReference type="EMBL" id="TNN50675.1"/>
    </source>
</evidence>
<evidence type="ECO:0000313" key="2">
    <source>
        <dbReference type="Proteomes" id="UP000314294"/>
    </source>
</evidence>
<organism evidence="1 2">
    <name type="scientific">Liparis tanakae</name>
    <name type="common">Tanaka's snailfish</name>
    <dbReference type="NCBI Taxonomy" id="230148"/>
    <lineage>
        <taxon>Eukaryota</taxon>
        <taxon>Metazoa</taxon>
        <taxon>Chordata</taxon>
        <taxon>Craniata</taxon>
        <taxon>Vertebrata</taxon>
        <taxon>Euteleostomi</taxon>
        <taxon>Actinopterygii</taxon>
        <taxon>Neopterygii</taxon>
        <taxon>Teleostei</taxon>
        <taxon>Neoteleostei</taxon>
        <taxon>Acanthomorphata</taxon>
        <taxon>Eupercaria</taxon>
        <taxon>Perciformes</taxon>
        <taxon>Cottioidei</taxon>
        <taxon>Cottales</taxon>
        <taxon>Liparidae</taxon>
        <taxon>Liparis</taxon>
    </lineage>
</organism>
<reference evidence="1 2" key="1">
    <citation type="submission" date="2019-03" db="EMBL/GenBank/DDBJ databases">
        <title>First draft genome of Liparis tanakae, snailfish: a comprehensive survey of snailfish specific genes.</title>
        <authorList>
            <person name="Kim W."/>
            <person name="Song I."/>
            <person name="Jeong J.-H."/>
            <person name="Kim D."/>
            <person name="Kim S."/>
            <person name="Ryu S."/>
            <person name="Song J.Y."/>
            <person name="Lee S.K."/>
        </authorList>
    </citation>
    <scope>NUCLEOTIDE SEQUENCE [LARGE SCALE GENOMIC DNA]</scope>
    <source>
        <tissue evidence="1">Muscle</tissue>
    </source>
</reference>
<accession>A0A4Z2GC37</accession>
<protein>
    <submittedName>
        <fullName evidence="1">Uncharacterized protein</fullName>
    </submittedName>
</protein>
<proteinExistence type="predicted"/>
<comment type="caution">
    <text evidence="1">The sequence shown here is derived from an EMBL/GenBank/DDBJ whole genome shotgun (WGS) entry which is preliminary data.</text>
</comment>